<evidence type="ECO:0000256" key="1">
    <source>
        <dbReference type="SAM" id="MobiDB-lite"/>
    </source>
</evidence>
<feature type="compositionally biased region" description="Polar residues" evidence="1">
    <location>
        <begin position="1"/>
        <end position="10"/>
    </location>
</feature>
<proteinExistence type="predicted"/>
<sequence length="151" mass="17249">MGITPQQPGNNRDHRRTNIKPRKSGMLWHGPGFLETLITHHSHGKADICQLHQHQTKPEVIADFVIANDCRPRHRKQGADQVAKADTTTTEQIINQRNIERRHHGEQQQLRYAQVKIGLETDQIHDPQLQSAHRHIEQQSRGTITAPAQKG</sequence>
<keyword evidence="3" id="KW-1185">Reference proteome</keyword>
<gene>
    <name evidence="2" type="ORF">BG55_15325</name>
</gene>
<feature type="region of interest" description="Disordered" evidence="1">
    <location>
        <begin position="131"/>
        <end position="151"/>
    </location>
</feature>
<dbReference type="EMBL" id="JFHN01000054">
    <property type="protein sequence ID" value="EXU74707.1"/>
    <property type="molecule type" value="Genomic_DNA"/>
</dbReference>
<reference evidence="2 3" key="1">
    <citation type="submission" date="2014-02" db="EMBL/GenBank/DDBJ databases">
        <title>Draft genome of Erwinia mallotivora strain BT-MARDI, a papaya dieback pathogen.</title>
        <authorList>
            <person name="Redzuan R."/>
            <person name="Abu Bakar N."/>
            <person name="Badrun R."/>
            <person name="Mohd Raih M.F."/>
            <person name="Rozano L."/>
            <person name="Mat Amin N."/>
        </authorList>
    </citation>
    <scope>NUCLEOTIDE SEQUENCE [LARGE SCALE GENOMIC DNA]</scope>
    <source>
        <strain evidence="2 3">BT-MARDI</strain>
    </source>
</reference>
<evidence type="ECO:0000313" key="2">
    <source>
        <dbReference type="EMBL" id="EXU74707.1"/>
    </source>
</evidence>
<organism evidence="2 3">
    <name type="scientific">Erwinia mallotivora</name>
    <dbReference type="NCBI Taxonomy" id="69222"/>
    <lineage>
        <taxon>Bacteria</taxon>
        <taxon>Pseudomonadati</taxon>
        <taxon>Pseudomonadota</taxon>
        <taxon>Gammaproteobacteria</taxon>
        <taxon>Enterobacterales</taxon>
        <taxon>Erwiniaceae</taxon>
        <taxon>Erwinia</taxon>
    </lineage>
</organism>
<protein>
    <submittedName>
        <fullName evidence="2">Uncharacterized protein</fullName>
    </submittedName>
</protein>
<dbReference type="AlphaFoldDB" id="A0A014PV55"/>
<evidence type="ECO:0000313" key="3">
    <source>
        <dbReference type="Proteomes" id="UP000019918"/>
    </source>
</evidence>
<feature type="region of interest" description="Disordered" evidence="1">
    <location>
        <begin position="1"/>
        <end position="26"/>
    </location>
</feature>
<comment type="caution">
    <text evidence="2">The sequence shown here is derived from an EMBL/GenBank/DDBJ whole genome shotgun (WGS) entry which is preliminary data.</text>
</comment>
<name>A0A014PV55_9GAMM</name>
<accession>A0A014PV55</accession>
<dbReference type="Proteomes" id="UP000019918">
    <property type="component" value="Unassembled WGS sequence"/>
</dbReference>
<feature type="compositionally biased region" description="Basic residues" evidence="1">
    <location>
        <begin position="13"/>
        <end position="23"/>
    </location>
</feature>